<keyword evidence="1" id="KW-0732">Signal</keyword>
<proteinExistence type="predicted"/>
<dbReference type="EMBL" id="AUZM01000004">
    <property type="protein sequence ID" value="ERT09338.1"/>
    <property type="molecule type" value="Genomic_DNA"/>
</dbReference>
<feature type="signal peptide" evidence="1">
    <location>
        <begin position="1"/>
        <end position="22"/>
    </location>
</feature>
<dbReference type="InterPro" id="IPR052354">
    <property type="entry name" value="Cell_Wall_Dynamics_Protein"/>
</dbReference>
<feature type="chain" id="PRO_5004686425" evidence="1">
    <location>
        <begin position="23"/>
        <end position="170"/>
    </location>
</feature>
<dbReference type="AlphaFoldDB" id="U7QN71"/>
<evidence type="ECO:0000259" key="2">
    <source>
        <dbReference type="Pfam" id="PF08239"/>
    </source>
</evidence>
<dbReference type="Proteomes" id="UP000017127">
    <property type="component" value="Unassembled WGS sequence"/>
</dbReference>
<accession>U7QN71</accession>
<organism evidence="3 4">
    <name type="scientific">Lyngbya aestuarii BL J</name>
    <dbReference type="NCBI Taxonomy" id="1348334"/>
    <lineage>
        <taxon>Bacteria</taxon>
        <taxon>Bacillati</taxon>
        <taxon>Cyanobacteriota</taxon>
        <taxon>Cyanophyceae</taxon>
        <taxon>Oscillatoriophycideae</taxon>
        <taxon>Oscillatoriales</taxon>
        <taxon>Microcoleaceae</taxon>
        <taxon>Lyngbya</taxon>
    </lineage>
</organism>
<dbReference type="PANTHER" id="PTHR34408:SF1">
    <property type="entry name" value="GLYCOSYL HYDROLASE FAMILY 19 DOMAIN-CONTAINING PROTEIN HI_1415"/>
    <property type="match status" value="1"/>
</dbReference>
<feature type="domain" description="SH3b" evidence="2">
    <location>
        <begin position="104"/>
        <end position="152"/>
    </location>
</feature>
<evidence type="ECO:0000256" key="1">
    <source>
        <dbReference type="SAM" id="SignalP"/>
    </source>
</evidence>
<name>U7QN71_9CYAN</name>
<evidence type="ECO:0000313" key="3">
    <source>
        <dbReference type="EMBL" id="ERT09338.1"/>
    </source>
</evidence>
<gene>
    <name evidence="3" type="ORF">M595_0684</name>
</gene>
<dbReference type="Pfam" id="PF08239">
    <property type="entry name" value="SH3_3"/>
    <property type="match status" value="2"/>
</dbReference>
<feature type="domain" description="SH3b" evidence="2">
    <location>
        <begin position="38"/>
        <end position="87"/>
    </location>
</feature>
<keyword evidence="4" id="KW-1185">Reference proteome</keyword>
<dbReference type="RefSeq" id="WP_023064565.1">
    <property type="nucleotide sequence ID" value="NZ_AUZM01000004.1"/>
</dbReference>
<dbReference type="OrthoDB" id="453191at2"/>
<reference evidence="3 4" key="1">
    <citation type="journal article" date="2013" name="Front. Microbiol.">
        <title>Comparative genomic analyses of the cyanobacterium, Lyngbya aestuarii BL J, a powerful hydrogen producer.</title>
        <authorList>
            <person name="Kothari A."/>
            <person name="Vaughn M."/>
            <person name="Garcia-Pichel F."/>
        </authorList>
    </citation>
    <scope>NUCLEOTIDE SEQUENCE [LARGE SCALE GENOMIC DNA]</scope>
    <source>
        <strain evidence="3 4">BL J</strain>
    </source>
</reference>
<sequence length="170" mass="19044">MKLFKFIPLVLMATLTATPALGQQQCNTFVIYDRNDTFVNVRTAPNGNVIRGIPNGSKTSVTGEQNGWYKVTFDSRFDDITGFMKKELLWRSTRDYAMDSKDTYVNLRESPNGSVIRQVRNGTPLTFIEGNRNQWSKVRLEDGSGTVGYMYAPLVADPSCNPDGTFVGPR</sequence>
<comment type="caution">
    <text evidence="3">The sequence shown here is derived from an EMBL/GenBank/DDBJ whole genome shotgun (WGS) entry which is preliminary data.</text>
</comment>
<dbReference type="PANTHER" id="PTHR34408">
    <property type="entry name" value="FAMILY PROTEIN, PUTATIVE-RELATED"/>
    <property type="match status" value="1"/>
</dbReference>
<dbReference type="InterPro" id="IPR003646">
    <property type="entry name" value="SH3-like_bac-type"/>
</dbReference>
<evidence type="ECO:0000313" key="4">
    <source>
        <dbReference type="Proteomes" id="UP000017127"/>
    </source>
</evidence>
<protein>
    <submittedName>
        <fullName evidence="3">Bacterial SH3 domain protein</fullName>
    </submittedName>
</protein>
<dbReference type="Gene3D" id="2.30.30.40">
    <property type="entry name" value="SH3 Domains"/>
    <property type="match status" value="2"/>
</dbReference>